<dbReference type="InterPro" id="IPR001789">
    <property type="entry name" value="Sig_transdc_resp-reg_receiver"/>
</dbReference>
<protein>
    <submittedName>
        <fullName evidence="3">Response regulator receiver domain-containing protein</fullName>
    </submittedName>
</protein>
<dbReference type="Pfam" id="PF00072">
    <property type="entry name" value="Response_reg"/>
    <property type="match status" value="1"/>
</dbReference>
<gene>
    <name evidence="3" type="ORF">SAMN05444422_104347</name>
</gene>
<dbReference type="GO" id="GO:0000160">
    <property type="term" value="P:phosphorelay signal transduction system"/>
    <property type="evidence" value="ECO:0007669"/>
    <property type="project" value="InterPro"/>
</dbReference>
<proteinExistence type="predicted"/>
<dbReference type="InterPro" id="IPR011006">
    <property type="entry name" value="CheY-like_superfamily"/>
</dbReference>
<dbReference type="Proteomes" id="UP000199161">
    <property type="component" value="Unassembled WGS sequence"/>
</dbReference>
<evidence type="ECO:0000259" key="2">
    <source>
        <dbReference type="PROSITE" id="PS50110"/>
    </source>
</evidence>
<accession>A0A1I1GI86</accession>
<feature type="modified residue" description="4-aspartylphosphate" evidence="1">
    <location>
        <position position="66"/>
    </location>
</feature>
<dbReference type="AlphaFoldDB" id="A0A1I1GI86"/>
<dbReference type="Gene3D" id="3.40.50.2300">
    <property type="match status" value="1"/>
</dbReference>
<keyword evidence="1" id="KW-0597">Phosphoprotein</keyword>
<organism evidence="3 4">
    <name type="scientific">Natronobacterium haloterrestre</name>
    <name type="common">Halobiforma haloterrestris</name>
    <dbReference type="NCBI Taxonomy" id="148448"/>
    <lineage>
        <taxon>Archaea</taxon>
        <taxon>Methanobacteriati</taxon>
        <taxon>Methanobacteriota</taxon>
        <taxon>Stenosarchaea group</taxon>
        <taxon>Halobacteria</taxon>
        <taxon>Halobacteriales</taxon>
        <taxon>Natrialbaceae</taxon>
        <taxon>Natronobacterium</taxon>
    </lineage>
</organism>
<sequence>MSADTQGDVLLVEDDPGDATLVEEAFAATEGDTRLRVADDGYEALHYLKRAGNADPDALPDLALVDLQLPGKDGCELLEAIRADPQLRCLPVIMLTGSDDADDVRRCYEASANAYLTKPTDLDGFVAIAELIERFWFDHVQLPPVTQSP</sequence>
<dbReference type="PROSITE" id="PS50110">
    <property type="entry name" value="RESPONSE_REGULATORY"/>
    <property type="match status" value="1"/>
</dbReference>
<dbReference type="SMART" id="SM00448">
    <property type="entry name" value="REC"/>
    <property type="match status" value="1"/>
</dbReference>
<dbReference type="SUPFAM" id="SSF52172">
    <property type="entry name" value="CheY-like"/>
    <property type="match status" value="1"/>
</dbReference>
<dbReference type="EMBL" id="FOKW01000004">
    <property type="protein sequence ID" value="SFC11507.1"/>
    <property type="molecule type" value="Genomic_DNA"/>
</dbReference>
<dbReference type="RefSeq" id="WP_089787838.1">
    <property type="nucleotide sequence ID" value="NZ_FOKW01000004.1"/>
</dbReference>
<dbReference type="InterPro" id="IPR052893">
    <property type="entry name" value="TCS_response_regulator"/>
</dbReference>
<name>A0A1I1GI86_NATHA</name>
<dbReference type="CDD" id="cd17557">
    <property type="entry name" value="REC_Rcp-like"/>
    <property type="match status" value="1"/>
</dbReference>
<dbReference type="PANTHER" id="PTHR44520">
    <property type="entry name" value="RESPONSE REGULATOR RCP1-RELATED"/>
    <property type="match status" value="1"/>
</dbReference>
<evidence type="ECO:0000313" key="4">
    <source>
        <dbReference type="Proteomes" id="UP000199161"/>
    </source>
</evidence>
<dbReference type="OrthoDB" id="9652at2157"/>
<keyword evidence="4" id="KW-1185">Reference proteome</keyword>
<evidence type="ECO:0000313" key="3">
    <source>
        <dbReference type="EMBL" id="SFC11507.1"/>
    </source>
</evidence>
<evidence type="ECO:0000256" key="1">
    <source>
        <dbReference type="PROSITE-ProRule" id="PRU00169"/>
    </source>
</evidence>
<dbReference type="PANTHER" id="PTHR44520:SF2">
    <property type="entry name" value="RESPONSE REGULATOR RCP1"/>
    <property type="match status" value="1"/>
</dbReference>
<feature type="domain" description="Response regulatory" evidence="2">
    <location>
        <begin position="8"/>
        <end position="133"/>
    </location>
</feature>
<reference evidence="4" key="1">
    <citation type="submission" date="2016-10" db="EMBL/GenBank/DDBJ databases">
        <authorList>
            <person name="Varghese N."/>
            <person name="Submissions S."/>
        </authorList>
    </citation>
    <scope>NUCLEOTIDE SEQUENCE [LARGE SCALE GENOMIC DNA]</scope>
    <source>
        <strain evidence="4">DSM 13078</strain>
    </source>
</reference>